<accession>A0A345XMT1</accession>
<dbReference type="RefSeq" id="WP_208884562.1">
    <property type="nucleotide sequence ID" value="NZ_CP031320.1"/>
</dbReference>
<evidence type="ECO:0000313" key="4">
    <source>
        <dbReference type="Proteomes" id="UP000254425"/>
    </source>
</evidence>
<dbReference type="GO" id="GO:0004222">
    <property type="term" value="F:metalloendopeptidase activity"/>
    <property type="evidence" value="ECO:0007669"/>
    <property type="project" value="TreeGrafter"/>
</dbReference>
<feature type="region of interest" description="Disordered" evidence="1">
    <location>
        <begin position="367"/>
        <end position="433"/>
    </location>
</feature>
<feature type="compositionally biased region" description="Basic residues" evidence="1">
    <location>
        <begin position="331"/>
        <end position="340"/>
    </location>
</feature>
<dbReference type="Gene3D" id="2.70.70.10">
    <property type="entry name" value="Glucose Permease (Domain IIA)"/>
    <property type="match status" value="1"/>
</dbReference>
<dbReference type="Proteomes" id="UP000254425">
    <property type="component" value="Chromosome"/>
</dbReference>
<evidence type="ECO:0000313" key="3">
    <source>
        <dbReference type="EMBL" id="AXK32947.1"/>
    </source>
</evidence>
<evidence type="ECO:0000259" key="2">
    <source>
        <dbReference type="Pfam" id="PF01551"/>
    </source>
</evidence>
<feature type="domain" description="M23ase beta-sheet core" evidence="2">
    <location>
        <begin position="474"/>
        <end position="567"/>
    </location>
</feature>
<dbReference type="Pfam" id="PF01551">
    <property type="entry name" value="Peptidase_M23"/>
    <property type="match status" value="1"/>
</dbReference>
<proteinExistence type="predicted"/>
<gene>
    <name evidence="3" type="ORF">DVA86_10080</name>
</gene>
<dbReference type="InterPro" id="IPR016047">
    <property type="entry name" value="M23ase_b-sheet_dom"/>
</dbReference>
<dbReference type="PANTHER" id="PTHR21666">
    <property type="entry name" value="PEPTIDASE-RELATED"/>
    <property type="match status" value="1"/>
</dbReference>
<feature type="compositionally biased region" description="Polar residues" evidence="1">
    <location>
        <begin position="263"/>
        <end position="276"/>
    </location>
</feature>
<feature type="region of interest" description="Disordered" evidence="1">
    <location>
        <begin position="238"/>
        <end position="340"/>
    </location>
</feature>
<dbReference type="SUPFAM" id="SSF51261">
    <property type="entry name" value="Duplicated hybrid motif"/>
    <property type="match status" value="1"/>
</dbReference>
<organism evidence="3 4">
    <name type="scientific">Streptomyces armeniacus</name>
    <dbReference type="NCBI Taxonomy" id="83291"/>
    <lineage>
        <taxon>Bacteria</taxon>
        <taxon>Bacillati</taxon>
        <taxon>Actinomycetota</taxon>
        <taxon>Actinomycetes</taxon>
        <taxon>Kitasatosporales</taxon>
        <taxon>Streptomycetaceae</taxon>
        <taxon>Streptomyces</taxon>
    </lineage>
</organism>
<name>A0A345XMT1_9ACTN</name>
<feature type="compositionally biased region" description="Basic and acidic residues" evidence="1">
    <location>
        <begin position="280"/>
        <end position="289"/>
    </location>
</feature>
<dbReference type="AlphaFoldDB" id="A0A345XMT1"/>
<keyword evidence="4" id="KW-1185">Reference proteome</keyword>
<sequence length="579" mass="60308">MNDPHPSGNSFPADPAADFSYSAYDTGSYVQAPYGTTYETGGYPVTGYDGYATGAFSDLAAVAYGDGDPLFGSLPDAQGAGAYDTGAYPAGTYPGDAYAMGAYATGTYDETGAYATGQYANGAYDSGSYPVTGYDTGGYDTGGYDSALWSETGYPAAGAIPQQYHPEQSDYGAPATADATGHWDASAYAAPQWDSGAYDAYETGGYDTGGYENAALYETGGHDSTSWGTATFDTGEGAAYGRPEYDGAAYGQHPYEHEPFTEQPFTEQPFTEQPFTEQPYDERPYDEHAAQAPDANGFDPEPEQGPADAEHPDAEPVLTPAAPLAGSPSGRGRRRSPRPRRSALLTVAAPSVAVLGVAGIAAASVTGVSGDSGDGEGGETTTQASPDREVKPTPANNKLDTQLAGLSADADDFADRASRTQERIDLKKRKAEERERKAAEAARKEAMRPKFAAPVEGTGISAQYGQAGVNWMSVHSGIDFPASYGTAVKAATDGTVTTKWGGSYGNMAIVTAEDGTETWYCHLSSTKIRSGSVKAGDVIAYSGNSGNSTGPHLHFEVRPGGGSAVDPMPWFRSHGIEPG</sequence>
<dbReference type="InterPro" id="IPR011055">
    <property type="entry name" value="Dup_hybrid_motif"/>
</dbReference>
<dbReference type="InterPro" id="IPR050570">
    <property type="entry name" value="Cell_wall_metabolism_enzyme"/>
</dbReference>
<dbReference type="CDD" id="cd12797">
    <property type="entry name" value="M23_peptidase"/>
    <property type="match status" value="1"/>
</dbReference>
<dbReference type="PANTHER" id="PTHR21666:SF270">
    <property type="entry name" value="MUREIN HYDROLASE ACTIVATOR ENVC"/>
    <property type="match status" value="1"/>
</dbReference>
<dbReference type="EMBL" id="CP031320">
    <property type="protein sequence ID" value="AXK32947.1"/>
    <property type="molecule type" value="Genomic_DNA"/>
</dbReference>
<feature type="compositionally biased region" description="Basic and acidic residues" evidence="1">
    <location>
        <begin position="413"/>
        <end position="433"/>
    </location>
</feature>
<dbReference type="KEGG" id="sarm:DVA86_10080"/>
<evidence type="ECO:0000256" key="1">
    <source>
        <dbReference type="SAM" id="MobiDB-lite"/>
    </source>
</evidence>
<dbReference type="FunFam" id="2.70.70.10:FF:000013">
    <property type="entry name" value="Peptidase family M23"/>
    <property type="match status" value="1"/>
</dbReference>
<reference evidence="3 4" key="1">
    <citation type="submission" date="2018-07" db="EMBL/GenBank/DDBJ databases">
        <title>Draft genome of the type strain Streptomyces armeniacus ATCC 15676.</title>
        <authorList>
            <person name="Labana P."/>
            <person name="Gosse J.T."/>
            <person name="Boddy C.N."/>
        </authorList>
    </citation>
    <scope>NUCLEOTIDE SEQUENCE [LARGE SCALE GENOMIC DNA]</scope>
    <source>
        <strain evidence="3 4">ATCC 15676</strain>
    </source>
</reference>
<protein>
    <recommendedName>
        <fullName evidence="2">M23ase beta-sheet core domain-containing protein</fullName>
    </recommendedName>
</protein>